<dbReference type="AlphaFoldDB" id="A0A1I2HZW3"/>
<feature type="transmembrane region" description="Helical" evidence="1">
    <location>
        <begin position="53"/>
        <end position="74"/>
    </location>
</feature>
<evidence type="ECO:0000256" key="1">
    <source>
        <dbReference type="SAM" id="Phobius"/>
    </source>
</evidence>
<dbReference type="STRING" id="655355.SAMN05216283_10545"/>
<proteinExistence type="predicted"/>
<dbReference type="Pfam" id="PF19762">
    <property type="entry name" value="DUF6249"/>
    <property type="match status" value="1"/>
</dbReference>
<evidence type="ECO:0000313" key="3">
    <source>
        <dbReference type="EMBL" id="SFF35522.1"/>
    </source>
</evidence>
<name>A0A1I2HZW3_9BACT</name>
<evidence type="ECO:0000313" key="4">
    <source>
        <dbReference type="Proteomes" id="UP000198964"/>
    </source>
</evidence>
<keyword evidence="4" id="KW-1185">Reference proteome</keyword>
<dbReference type="RefSeq" id="WP_093919963.1">
    <property type="nucleotide sequence ID" value="NZ_FONW01000005.1"/>
</dbReference>
<evidence type="ECO:0000259" key="2">
    <source>
        <dbReference type="Pfam" id="PF19762"/>
    </source>
</evidence>
<keyword evidence="1" id="KW-0472">Membrane</keyword>
<dbReference type="EMBL" id="FONW01000005">
    <property type="protein sequence ID" value="SFF35522.1"/>
    <property type="molecule type" value="Genomic_DNA"/>
</dbReference>
<accession>A0A1I2HZW3</accession>
<feature type="domain" description="DUF6249" evidence="2">
    <location>
        <begin position="9"/>
        <end position="105"/>
    </location>
</feature>
<organism evidence="3 4">
    <name type="scientific">Sunxiuqinia elliptica</name>
    <dbReference type="NCBI Taxonomy" id="655355"/>
    <lineage>
        <taxon>Bacteria</taxon>
        <taxon>Pseudomonadati</taxon>
        <taxon>Bacteroidota</taxon>
        <taxon>Bacteroidia</taxon>
        <taxon>Marinilabiliales</taxon>
        <taxon>Prolixibacteraceae</taxon>
        <taxon>Sunxiuqinia</taxon>
    </lineage>
</organism>
<feature type="transmembrane region" description="Helical" evidence="1">
    <location>
        <begin position="86"/>
        <end position="104"/>
    </location>
</feature>
<gene>
    <name evidence="3" type="ORF">SAMN05216283_10545</name>
</gene>
<keyword evidence="1" id="KW-0812">Transmembrane</keyword>
<protein>
    <recommendedName>
        <fullName evidence="2">DUF6249 domain-containing protein</fullName>
    </recommendedName>
</protein>
<feature type="transmembrane region" description="Helical" evidence="1">
    <location>
        <begin position="6"/>
        <end position="23"/>
    </location>
</feature>
<dbReference type="InterPro" id="IPR046216">
    <property type="entry name" value="DUF6249"/>
</dbReference>
<sequence>MNEAIVIPVSFFAFVFAILYVFWTTRNKERMAMIERGTDPQSFKMRWKGTNFLSLKFGLLFVGVAIGVLVGNILDMNTSLEEGTCYVSMIFLFGGLGLIAGYLIQSKKEDKE</sequence>
<reference evidence="3 4" key="1">
    <citation type="submission" date="2016-10" db="EMBL/GenBank/DDBJ databases">
        <authorList>
            <person name="de Groot N.N."/>
        </authorList>
    </citation>
    <scope>NUCLEOTIDE SEQUENCE [LARGE SCALE GENOMIC DNA]</scope>
    <source>
        <strain evidence="3 4">CGMCC 1.9156</strain>
    </source>
</reference>
<dbReference type="Proteomes" id="UP000198964">
    <property type="component" value="Unassembled WGS sequence"/>
</dbReference>
<keyword evidence="1" id="KW-1133">Transmembrane helix</keyword>